<sequence length="113" mass="11735">MKKETNSGVTTYTTCRRSFNSTRESFYNGYLAAIIVDEGSSALVGSVIALLTETLDEIPLAKSQASFSSSPAQTTPSPPPPPPEVAPKTLVAPLATKLALVVTSLAHPTSEGG</sequence>
<keyword evidence="3" id="KW-1185">Reference proteome</keyword>
<feature type="compositionally biased region" description="Low complexity" evidence="1">
    <location>
        <begin position="63"/>
        <end position="75"/>
    </location>
</feature>
<dbReference type="OrthoDB" id="537444at2759"/>
<proteinExistence type="predicted"/>
<dbReference type="AlphaFoldDB" id="A0A9D5CJ18"/>
<name>A0A9D5CJ18_9LILI</name>
<evidence type="ECO:0000313" key="2">
    <source>
        <dbReference type="EMBL" id="KAJ0973015.1"/>
    </source>
</evidence>
<evidence type="ECO:0000313" key="3">
    <source>
        <dbReference type="Proteomes" id="UP001085076"/>
    </source>
</evidence>
<comment type="caution">
    <text evidence="2">The sequence shown here is derived from an EMBL/GenBank/DDBJ whole genome shotgun (WGS) entry which is preliminary data.</text>
</comment>
<evidence type="ECO:0000256" key="1">
    <source>
        <dbReference type="SAM" id="MobiDB-lite"/>
    </source>
</evidence>
<protein>
    <submittedName>
        <fullName evidence="2">Uncharacterized protein</fullName>
    </submittedName>
</protein>
<gene>
    <name evidence="2" type="ORF">J5N97_020974</name>
</gene>
<dbReference type="EMBL" id="JAGGNH010000005">
    <property type="protein sequence ID" value="KAJ0973015.1"/>
    <property type="molecule type" value="Genomic_DNA"/>
</dbReference>
<reference evidence="2" key="1">
    <citation type="submission" date="2021-03" db="EMBL/GenBank/DDBJ databases">
        <authorList>
            <person name="Li Z."/>
            <person name="Yang C."/>
        </authorList>
    </citation>
    <scope>NUCLEOTIDE SEQUENCE</scope>
    <source>
        <strain evidence="2">Dzin_1.0</strain>
        <tissue evidence="2">Leaf</tissue>
    </source>
</reference>
<feature type="region of interest" description="Disordered" evidence="1">
    <location>
        <begin position="62"/>
        <end position="88"/>
    </location>
</feature>
<organism evidence="2 3">
    <name type="scientific">Dioscorea zingiberensis</name>
    <dbReference type="NCBI Taxonomy" id="325984"/>
    <lineage>
        <taxon>Eukaryota</taxon>
        <taxon>Viridiplantae</taxon>
        <taxon>Streptophyta</taxon>
        <taxon>Embryophyta</taxon>
        <taxon>Tracheophyta</taxon>
        <taxon>Spermatophyta</taxon>
        <taxon>Magnoliopsida</taxon>
        <taxon>Liliopsida</taxon>
        <taxon>Dioscoreales</taxon>
        <taxon>Dioscoreaceae</taxon>
        <taxon>Dioscorea</taxon>
    </lineage>
</organism>
<reference evidence="2" key="2">
    <citation type="journal article" date="2022" name="Hortic Res">
        <title>The genome of Dioscorea zingiberensis sheds light on the biosynthesis, origin and evolution of the medicinally important diosgenin saponins.</title>
        <authorList>
            <person name="Li Y."/>
            <person name="Tan C."/>
            <person name="Li Z."/>
            <person name="Guo J."/>
            <person name="Li S."/>
            <person name="Chen X."/>
            <person name="Wang C."/>
            <person name="Dai X."/>
            <person name="Yang H."/>
            <person name="Song W."/>
            <person name="Hou L."/>
            <person name="Xu J."/>
            <person name="Tong Z."/>
            <person name="Xu A."/>
            <person name="Yuan X."/>
            <person name="Wang W."/>
            <person name="Yang Q."/>
            <person name="Chen L."/>
            <person name="Sun Z."/>
            <person name="Wang K."/>
            <person name="Pan B."/>
            <person name="Chen J."/>
            <person name="Bao Y."/>
            <person name="Liu F."/>
            <person name="Qi X."/>
            <person name="Gang D.R."/>
            <person name="Wen J."/>
            <person name="Li J."/>
        </authorList>
    </citation>
    <scope>NUCLEOTIDE SEQUENCE</scope>
    <source>
        <strain evidence="2">Dzin_1.0</strain>
    </source>
</reference>
<dbReference type="Proteomes" id="UP001085076">
    <property type="component" value="Miscellaneous, Linkage group lg05"/>
</dbReference>
<accession>A0A9D5CJ18</accession>
<feature type="compositionally biased region" description="Pro residues" evidence="1">
    <location>
        <begin position="76"/>
        <end position="85"/>
    </location>
</feature>